<dbReference type="Pfam" id="PF10516">
    <property type="entry name" value="SHNi-TPR"/>
    <property type="match status" value="1"/>
</dbReference>
<dbReference type="PANTHER" id="PTHR15081">
    <property type="entry name" value="NUCLEAR AUTOANTIGENIC SPERM PROTEIN NASP -RELATED"/>
    <property type="match status" value="1"/>
</dbReference>
<dbReference type="InterPro" id="IPR011990">
    <property type="entry name" value="TPR-like_helical_dom_sf"/>
</dbReference>
<dbReference type="Proteomes" id="UP000307173">
    <property type="component" value="Unassembled WGS sequence"/>
</dbReference>
<dbReference type="Gene3D" id="1.25.40.10">
    <property type="entry name" value="Tetratricopeptide repeat domain"/>
    <property type="match status" value="1"/>
</dbReference>
<dbReference type="PANTHER" id="PTHR15081:SF1">
    <property type="entry name" value="NUCLEAR AUTOANTIGENIC SPERM PROTEIN"/>
    <property type="match status" value="1"/>
</dbReference>
<feature type="compositionally biased region" description="Acidic residues" evidence="3">
    <location>
        <begin position="118"/>
        <end position="149"/>
    </location>
</feature>
<dbReference type="GO" id="GO:0006335">
    <property type="term" value="P:DNA replication-dependent chromatin assembly"/>
    <property type="evidence" value="ECO:0007669"/>
    <property type="project" value="TreeGrafter"/>
</dbReference>
<dbReference type="STRING" id="52247.A0A4T0X7I5"/>
<comment type="caution">
    <text evidence="5">The sequence shown here is derived from an EMBL/GenBank/DDBJ whole genome shotgun (WGS) entry which is preliminary data.</text>
</comment>
<accession>A0A4T0X7I5</accession>
<keyword evidence="2" id="KW-0802">TPR repeat</keyword>
<evidence type="ECO:0000313" key="6">
    <source>
        <dbReference type="Proteomes" id="UP000307173"/>
    </source>
</evidence>
<dbReference type="GO" id="GO:0042393">
    <property type="term" value="F:histone binding"/>
    <property type="evidence" value="ECO:0007669"/>
    <property type="project" value="TreeGrafter"/>
</dbReference>
<evidence type="ECO:0000256" key="1">
    <source>
        <dbReference type="ARBA" id="ARBA00022737"/>
    </source>
</evidence>
<evidence type="ECO:0000256" key="3">
    <source>
        <dbReference type="SAM" id="MobiDB-lite"/>
    </source>
</evidence>
<feature type="compositionally biased region" description="Polar residues" evidence="3">
    <location>
        <begin position="99"/>
        <end position="111"/>
    </location>
</feature>
<evidence type="ECO:0000259" key="4">
    <source>
        <dbReference type="Pfam" id="PF10516"/>
    </source>
</evidence>
<dbReference type="OrthoDB" id="5587616at2759"/>
<dbReference type="GO" id="GO:0005654">
    <property type="term" value="C:nucleoplasm"/>
    <property type="evidence" value="ECO:0007669"/>
    <property type="project" value="TreeGrafter"/>
</dbReference>
<feature type="compositionally biased region" description="Acidic residues" evidence="3">
    <location>
        <begin position="81"/>
        <end position="95"/>
    </location>
</feature>
<organism evidence="5 6">
    <name type="scientific">Pichia inconspicua</name>
    <dbReference type="NCBI Taxonomy" id="52247"/>
    <lineage>
        <taxon>Eukaryota</taxon>
        <taxon>Fungi</taxon>
        <taxon>Dikarya</taxon>
        <taxon>Ascomycota</taxon>
        <taxon>Saccharomycotina</taxon>
        <taxon>Pichiomycetes</taxon>
        <taxon>Pichiales</taxon>
        <taxon>Pichiaceae</taxon>
        <taxon>Pichia</taxon>
    </lineage>
</organism>
<dbReference type="InterPro" id="IPR051730">
    <property type="entry name" value="NASP-like"/>
</dbReference>
<dbReference type="GO" id="GO:0034080">
    <property type="term" value="P:CENP-A containing chromatin assembly"/>
    <property type="evidence" value="ECO:0007669"/>
    <property type="project" value="TreeGrafter"/>
</dbReference>
<reference evidence="5 6" key="1">
    <citation type="journal article" date="2019" name="Front. Genet.">
        <title>Whole-Genome Sequencing of the Opportunistic Yeast Pathogen Candida inconspicua Uncovers Its Hybrid Origin.</title>
        <authorList>
            <person name="Mixao V."/>
            <person name="Hansen A.P."/>
            <person name="Saus E."/>
            <person name="Boekhout T."/>
            <person name="Lass-Florl C."/>
            <person name="Gabaldon T."/>
        </authorList>
    </citation>
    <scope>NUCLEOTIDE SEQUENCE [LARGE SCALE GENOMIC DNA]</scope>
    <source>
        <strain evidence="5 6">CBS 180</strain>
    </source>
</reference>
<proteinExistence type="predicted"/>
<feature type="region of interest" description="Disordered" evidence="3">
    <location>
        <begin position="61"/>
        <end position="167"/>
    </location>
</feature>
<feature type="compositionally biased region" description="Acidic residues" evidence="3">
    <location>
        <begin position="157"/>
        <end position="167"/>
    </location>
</feature>
<evidence type="ECO:0000313" key="5">
    <source>
        <dbReference type="EMBL" id="TID31343.1"/>
    </source>
</evidence>
<name>A0A4T0X7I5_9ASCO</name>
<dbReference type="EMBL" id="SELW01000012">
    <property type="protein sequence ID" value="TID31343.1"/>
    <property type="molecule type" value="Genomic_DNA"/>
</dbReference>
<protein>
    <recommendedName>
        <fullName evidence="4">Tetratricopeptide SHNi-TPR domain-containing protein</fullName>
    </recommendedName>
</protein>
<keyword evidence="1" id="KW-0677">Repeat</keyword>
<dbReference type="AlphaFoldDB" id="A0A4T0X7I5"/>
<evidence type="ECO:0000256" key="2">
    <source>
        <dbReference type="ARBA" id="ARBA00022803"/>
    </source>
</evidence>
<feature type="domain" description="Tetratricopeptide SHNi-TPR" evidence="4">
    <location>
        <begin position="220"/>
        <end position="249"/>
    </location>
</feature>
<keyword evidence="6" id="KW-1185">Reference proteome</keyword>
<gene>
    <name evidence="5" type="ORF">CANINC_000054</name>
</gene>
<dbReference type="InterPro" id="IPR019544">
    <property type="entry name" value="Tetratricopeptide_SHNi-TPR_dom"/>
</dbReference>
<sequence length="358" mass="39765">MASALQGLLHEGAEAMAAHRYEDAVEIYSEACQVANLETGKDDPDLMFLYGKALFENGRASNDVLGGVNKGKNNSDKLAGEEDEEQEQEGEEEVDANAGKTSNGDNNSGAFQFNDKLAEEEEEEEEEKEGEGDKADDESSDEEVEETEELGEKGDIEGEGEDEGEEQSDFEIAWEILELARVLYQERIDEEADANADLAKPYKENEKGHEKYVDAIVRLADVHMLMGDISLETENFVQSVEDFKKGVELVEAAFGRSSGRYREAKFKLSLAHEFVGDEDNMSAAIECMEDVLNNLQTTTPIDTELIEDVEGRLSELRETVKERAAEKEQIVGMLRGVVSEVKREAANDLTGLVKRKKK</sequence>